<dbReference type="EMBL" id="CYYR01000005">
    <property type="protein sequence ID" value="CUN65807.1"/>
    <property type="molecule type" value="Genomic_DNA"/>
</dbReference>
<dbReference type="InterPro" id="IPR036890">
    <property type="entry name" value="HATPase_C_sf"/>
</dbReference>
<dbReference type="PANTHER" id="PTHR34220:SF7">
    <property type="entry name" value="SENSOR HISTIDINE KINASE YPDA"/>
    <property type="match status" value="1"/>
</dbReference>
<evidence type="ECO:0000259" key="2">
    <source>
        <dbReference type="Pfam" id="PF02518"/>
    </source>
</evidence>
<gene>
    <name evidence="5" type="primary">ypdA_1</name>
    <name evidence="5" type="ORF">ERS852392_01005</name>
    <name evidence="4" type="ORF">RIL183_17371</name>
</gene>
<keyword evidence="6" id="KW-1185">Reference proteome</keyword>
<feature type="transmembrane region" description="Helical" evidence="1">
    <location>
        <begin position="283"/>
        <end position="305"/>
    </location>
</feature>
<reference evidence="4" key="1">
    <citation type="submission" date="2015-05" db="EMBL/GenBank/DDBJ databases">
        <authorList>
            <person name="Wang D.B."/>
            <person name="Wang M."/>
        </authorList>
    </citation>
    <scope>NUCLEOTIDE SEQUENCE [LARGE SCALE GENOMIC DNA]</scope>
    <source>
        <strain evidence="4">L1-83</strain>
    </source>
</reference>
<dbReference type="OrthoDB" id="759642at2"/>
<name>A0A0M6WGQ4_9FIRM</name>
<dbReference type="InterPro" id="IPR010559">
    <property type="entry name" value="Sig_transdc_His_kin_internal"/>
</dbReference>
<dbReference type="InterPro" id="IPR003594">
    <property type="entry name" value="HATPase_dom"/>
</dbReference>
<feature type="domain" description="Histidine kinase/HSP90-like ATPase" evidence="2">
    <location>
        <begin position="469"/>
        <end position="574"/>
    </location>
</feature>
<dbReference type="GO" id="GO:0000155">
    <property type="term" value="F:phosphorelay sensor kinase activity"/>
    <property type="evidence" value="ECO:0007669"/>
    <property type="project" value="InterPro"/>
</dbReference>
<evidence type="ECO:0000313" key="5">
    <source>
        <dbReference type="EMBL" id="CUN65807.1"/>
    </source>
</evidence>
<dbReference type="Pfam" id="PF06580">
    <property type="entry name" value="His_kinase"/>
    <property type="match status" value="1"/>
</dbReference>
<evidence type="ECO:0000259" key="3">
    <source>
        <dbReference type="Pfam" id="PF06580"/>
    </source>
</evidence>
<dbReference type="Proteomes" id="UP000095395">
    <property type="component" value="Unassembled WGS sequence"/>
</dbReference>
<dbReference type="PANTHER" id="PTHR34220">
    <property type="entry name" value="SENSOR HISTIDINE KINASE YPDA"/>
    <property type="match status" value="1"/>
</dbReference>
<dbReference type="InterPro" id="IPR050640">
    <property type="entry name" value="Bact_2-comp_sensor_kinase"/>
</dbReference>
<feature type="transmembrane region" description="Helical" evidence="1">
    <location>
        <begin position="21"/>
        <end position="43"/>
    </location>
</feature>
<protein>
    <submittedName>
        <fullName evidence="5">Inner membrane protein ypdA</fullName>
    </submittedName>
</protein>
<sequence length="582" mass="67145">MAFGKKMNLKRRKKKSLAQQSKQILILMTVILVIILGGCTYVLNKTSGQIYEQMSQMAQLYAQELDNRFLRISRNLFSTIMDTNETNSTFWGNVNLMKNGDYSEYAIGKLREEYFSSAWEYGTEYRIFLYTHDTDKLYQLSLSSDGNYTMSSDIAASIREQIDKLDEKTYAVKRKWDVLECDNEVYICKIAQKNGIALGCIVNVKSILEPFSKLSLGKHGYVSLVDQDEVCIGMLDQSGIISEPQSMNTKNTYTIRQGLSRAPFEIRIGISLGGVLSLMAGSLLGMTVLIFMILIMSGILLFHVYSNIMKPLKVFTQNLQQYDEGGYMLNMTEGNLLELEQIDGKFRTMIHQIRKLKITLYERELEKQKIEMDYLKMQIRPHFYLNCLNFIYSMIDFGDYEHARAMTKITSDYLSYIFRNTTDRVPVLAESKHCEDYLKILLLRYPDKFTYYIEVHDEVADAEIFPFLIQVYVENAAKQALMADEKMLISVTVYPEDRDDEKYVNIFISDTGKGFPDEILCKLQNGQNISDNGKHIGIWNCMRRFQYYYGDQGEIHFSNSPLGGAVVDIHVPYKIGRSDTQE</sequence>
<dbReference type="Proteomes" id="UP000049828">
    <property type="component" value="Unassembled WGS sequence"/>
</dbReference>
<reference evidence="6" key="2">
    <citation type="submission" date="2015-05" db="EMBL/GenBank/DDBJ databases">
        <authorList>
            <consortium name="Pathogen Informatics"/>
        </authorList>
    </citation>
    <scope>NUCLEOTIDE SEQUENCE [LARGE SCALE GENOMIC DNA]</scope>
    <source>
        <strain evidence="5 7">2789STDY5608835</strain>
        <strain evidence="6">L1-83</strain>
    </source>
</reference>
<dbReference type="Pfam" id="PF02518">
    <property type="entry name" value="HATPase_c"/>
    <property type="match status" value="1"/>
</dbReference>
<dbReference type="EMBL" id="CVRS01000061">
    <property type="protein sequence ID" value="CRL35663.1"/>
    <property type="molecule type" value="Genomic_DNA"/>
</dbReference>
<proteinExistence type="predicted"/>
<evidence type="ECO:0000313" key="7">
    <source>
        <dbReference type="Proteomes" id="UP000095395"/>
    </source>
</evidence>
<dbReference type="SUPFAM" id="SSF55874">
    <property type="entry name" value="ATPase domain of HSP90 chaperone/DNA topoisomerase II/histidine kinase"/>
    <property type="match status" value="1"/>
</dbReference>
<dbReference type="Gene3D" id="3.30.565.10">
    <property type="entry name" value="Histidine kinase-like ATPase, C-terminal domain"/>
    <property type="match status" value="1"/>
</dbReference>
<keyword evidence="1" id="KW-0812">Transmembrane</keyword>
<organism evidence="4 6">
    <name type="scientific">Roseburia inulinivorans</name>
    <dbReference type="NCBI Taxonomy" id="360807"/>
    <lineage>
        <taxon>Bacteria</taxon>
        <taxon>Bacillati</taxon>
        <taxon>Bacillota</taxon>
        <taxon>Clostridia</taxon>
        <taxon>Lachnospirales</taxon>
        <taxon>Lachnospiraceae</taxon>
        <taxon>Roseburia</taxon>
    </lineage>
</organism>
<keyword evidence="1" id="KW-0472">Membrane</keyword>
<dbReference type="GO" id="GO:0016020">
    <property type="term" value="C:membrane"/>
    <property type="evidence" value="ECO:0007669"/>
    <property type="project" value="InterPro"/>
</dbReference>
<feature type="domain" description="Signal transduction histidine kinase internal region" evidence="3">
    <location>
        <begin position="371"/>
        <end position="449"/>
    </location>
</feature>
<dbReference type="AlphaFoldDB" id="A0A0M6WGQ4"/>
<evidence type="ECO:0000256" key="1">
    <source>
        <dbReference type="SAM" id="Phobius"/>
    </source>
</evidence>
<accession>A0A0M6WGQ4</accession>
<keyword evidence="1" id="KW-1133">Transmembrane helix</keyword>
<evidence type="ECO:0000313" key="6">
    <source>
        <dbReference type="Proteomes" id="UP000049828"/>
    </source>
</evidence>
<dbReference type="STRING" id="360807.ERS852392_01005"/>
<evidence type="ECO:0000313" key="4">
    <source>
        <dbReference type="EMBL" id="CRL35663.1"/>
    </source>
</evidence>